<dbReference type="OrthoDB" id="261142at2"/>
<comment type="caution">
    <text evidence="1">The sequence shown here is derived from an EMBL/GenBank/DDBJ whole genome shotgun (WGS) entry which is preliminary data.</text>
</comment>
<protein>
    <submittedName>
        <fullName evidence="1">Uncharacterized protein</fullName>
    </submittedName>
</protein>
<dbReference type="EMBL" id="SJPM01000002">
    <property type="protein sequence ID" value="TWU01403.1"/>
    <property type="molecule type" value="Genomic_DNA"/>
</dbReference>
<dbReference type="Proteomes" id="UP000316213">
    <property type="component" value="Unassembled WGS sequence"/>
</dbReference>
<organism evidence="1 2">
    <name type="scientific">Neorhodopirellula pilleata</name>
    <dbReference type="NCBI Taxonomy" id="2714738"/>
    <lineage>
        <taxon>Bacteria</taxon>
        <taxon>Pseudomonadati</taxon>
        <taxon>Planctomycetota</taxon>
        <taxon>Planctomycetia</taxon>
        <taxon>Pirellulales</taxon>
        <taxon>Pirellulaceae</taxon>
        <taxon>Neorhodopirellula</taxon>
    </lineage>
</organism>
<dbReference type="RefSeq" id="WP_146576710.1">
    <property type="nucleotide sequence ID" value="NZ_SJPM01000002.1"/>
</dbReference>
<dbReference type="AlphaFoldDB" id="A0A5C6AMY0"/>
<sequence length="243" mass="27903">MYCYSQLLKRSFFVVFSAVFVHVACPPRSSADDGYLGTDVPGLGAGIYRDGYVDDHGDVGTATGDILEARGDLARGLGKGALLRSLSVTELQRALRLRLENREERVEQYYELREYRDKMVDDPIDITAEDAREIAARGAPDRLGEHQLDRETGEIYWPSPLDHQSLKPYRKPIEDTFAKRSSPGEKYREWDYLKVHRMVNLIEEALEMIEDQLNAREMVALKTYLTQIDFEARFDGEDERVDF</sequence>
<reference evidence="1 2" key="1">
    <citation type="submission" date="2019-02" db="EMBL/GenBank/DDBJ databases">
        <title>Deep-cultivation of Planctomycetes and their phenomic and genomic characterization uncovers novel biology.</title>
        <authorList>
            <person name="Wiegand S."/>
            <person name="Jogler M."/>
            <person name="Boedeker C."/>
            <person name="Pinto D."/>
            <person name="Vollmers J."/>
            <person name="Rivas-Marin E."/>
            <person name="Kohn T."/>
            <person name="Peeters S.H."/>
            <person name="Heuer A."/>
            <person name="Rast P."/>
            <person name="Oberbeckmann S."/>
            <person name="Bunk B."/>
            <person name="Jeske O."/>
            <person name="Meyerdierks A."/>
            <person name="Storesund J.E."/>
            <person name="Kallscheuer N."/>
            <person name="Luecker S."/>
            <person name="Lage O.M."/>
            <person name="Pohl T."/>
            <person name="Merkel B.J."/>
            <person name="Hornburger P."/>
            <person name="Mueller R.-W."/>
            <person name="Bruemmer F."/>
            <person name="Labrenz M."/>
            <person name="Spormann A.M."/>
            <person name="Op Den Camp H."/>
            <person name="Overmann J."/>
            <person name="Amann R."/>
            <person name="Jetten M.S.M."/>
            <person name="Mascher T."/>
            <person name="Medema M.H."/>
            <person name="Devos D.P."/>
            <person name="Kaster A.-K."/>
            <person name="Ovreas L."/>
            <person name="Rohde M."/>
            <person name="Galperin M.Y."/>
            <person name="Jogler C."/>
        </authorList>
    </citation>
    <scope>NUCLEOTIDE SEQUENCE [LARGE SCALE GENOMIC DNA]</scope>
    <source>
        <strain evidence="1 2">Pla100</strain>
    </source>
</reference>
<proteinExistence type="predicted"/>
<evidence type="ECO:0000313" key="1">
    <source>
        <dbReference type="EMBL" id="TWU01403.1"/>
    </source>
</evidence>
<keyword evidence="2" id="KW-1185">Reference proteome</keyword>
<name>A0A5C6AMY0_9BACT</name>
<evidence type="ECO:0000313" key="2">
    <source>
        <dbReference type="Proteomes" id="UP000316213"/>
    </source>
</evidence>
<accession>A0A5C6AMY0</accession>
<gene>
    <name evidence="1" type="ORF">Pla100_11300</name>
</gene>